<dbReference type="EMBL" id="QGNZ01000002">
    <property type="protein sequence ID" value="PWS28187.1"/>
    <property type="molecule type" value="Genomic_DNA"/>
</dbReference>
<dbReference type="SUPFAM" id="SSF51182">
    <property type="entry name" value="RmlC-like cupins"/>
    <property type="match status" value="1"/>
</dbReference>
<evidence type="ECO:0000256" key="2">
    <source>
        <dbReference type="ARBA" id="ARBA00001997"/>
    </source>
</evidence>
<keyword evidence="9" id="KW-1185">Reference proteome</keyword>
<evidence type="ECO:0000256" key="5">
    <source>
        <dbReference type="ARBA" id="ARBA00029758"/>
    </source>
</evidence>
<proteinExistence type="predicted"/>
<gene>
    <name evidence="8" type="ORF">DHW03_11600</name>
</gene>
<evidence type="ECO:0000256" key="6">
    <source>
        <dbReference type="ARBA" id="ARBA00031424"/>
    </source>
</evidence>
<reference evidence="8 9" key="1">
    <citation type="submission" date="2018-05" db="EMBL/GenBank/DDBJ databases">
        <title>Pedobacter paludis sp. nov., isolated from wetland soil.</title>
        <authorList>
            <person name="Zhang Y."/>
            <person name="Wang G."/>
        </authorList>
    </citation>
    <scope>NUCLEOTIDE SEQUENCE [LARGE SCALE GENOMIC DNA]</scope>
    <source>
        <strain evidence="8 9">KCTC22721</strain>
    </source>
</reference>
<dbReference type="RefSeq" id="WP_109925946.1">
    <property type="nucleotide sequence ID" value="NZ_QGNZ01000002.1"/>
</dbReference>
<sequence>MESLKIHDLSLVRLKQIVDPRGAVYHYLKADDPNFRGFGEAYYSKVNPGVIKGWKYHHELFQHFCVPFGAIEIVVYDGREGSATYGAVDKVLLNDNSHYSRLSMPPKLWYSFKCVSEEFSLLANIIDQAHRPDESEVLSLDTNIIPYEWH</sequence>
<dbReference type="Pfam" id="PF00908">
    <property type="entry name" value="dTDP_sugar_isom"/>
    <property type="match status" value="1"/>
</dbReference>
<comment type="caution">
    <text evidence="8">The sequence shown here is derived from an EMBL/GenBank/DDBJ whole genome shotgun (WGS) entry which is preliminary data.</text>
</comment>
<dbReference type="InterPro" id="IPR011051">
    <property type="entry name" value="RmlC_Cupin_sf"/>
</dbReference>
<comment type="function">
    <text evidence="2">Catalyzes the epimerization of the C3' and C5'positions of dTDP-6-deoxy-D-xylo-4-hexulose, forming dTDP-6-deoxy-L-lyxo-4-hexulose.</text>
</comment>
<dbReference type="EC" id="5.1.3.13" evidence="3"/>
<dbReference type="Gene3D" id="2.60.120.10">
    <property type="entry name" value="Jelly Rolls"/>
    <property type="match status" value="1"/>
</dbReference>
<evidence type="ECO:0000313" key="9">
    <source>
        <dbReference type="Proteomes" id="UP000245379"/>
    </source>
</evidence>
<evidence type="ECO:0000256" key="7">
    <source>
        <dbReference type="ARBA" id="ARBA00033311"/>
    </source>
</evidence>
<evidence type="ECO:0000256" key="1">
    <source>
        <dbReference type="ARBA" id="ARBA00001298"/>
    </source>
</evidence>
<dbReference type="InterPro" id="IPR000888">
    <property type="entry name" value="RmlC-like"/>
</dbReference>
<dbReference type="AlphaFoldDB" id="A0A317EPS9"/>
<evidence type="ECO:0000256" key="4">
    <source>
        <dbReference type="ARBA" id="ARBA00019595"/>
    </source>
</evidence>
<protein>
    <recommendedName>
        <fullName evidence="4">dTDP-4-dehydrorhamnose 3,5-epimerase</fullName>
        <ecNumber evidence="3">5.1.3.13</ecNumber>
    </recommendedName>
    <alternativeName>
        <fullName evidence="6">Thymidine diphospho-4-keto-rhamnose 3,5-epimerase</fullName>
    </alternativeName>
    <alternativeName>
        <fullName evidence="5">dTDP-4-keto-6-deoxyglucose 3,5-epimerase</fullName>
    </alternativeName>
    <alternativeName>
        <fullName evidence="7">dTDP-6-deoxy-D-xylo-4-hexulose 3,5-epimerase</fullName>
    </alternativeName>
</protein>
<evidence type="ECO:0000256" key="3">
    <source>
        <dbReference type="ARBA" id="ARBA00012098"/>
    </source>
</evidence>
<dbReference type="OrthoDB" id="9800680at2"/>
<organism evidence="8 9">
    <name type="scientific">Pedobacter yonginense</name>
    <dbReference type="NCBI Taxonomy" id="651869"/>
    <lineage>
        <taxon>Bacteria</taxon>
        <taxon>Pseudomonadati</taxon>
        <taxon>Bacteroidota</taxon>
        <taxon>Sphingobacteriia</taxon>
        <taxon>Sphingobacteriales</taxon>
        <taxon>Sphingobacteriaceae</taxon>
        <taxon>Pedobacter</taxon>
    </lineage>
</organism>
<accession>A0A317EPS9</accession>
<dbReference type="GO" id="GO:0008830">
    <property type="term" value="F:dTDP-4-dehydrorhamnose 3,5-epimerase activity"/>
    <property type="evidence" value="ECO:0007669"/>
    <property type="project" value="UniProtKB-EC"/>
</dbReference>
<name>A0A317EPS9_9SPHI</name>
<evidence type="ECO:0000313" key="8">
    <source>
        <dbReference type="EMBL" id="PWS28187.1"/>
    </source>
</evidence>
<dbReference type="InterPro" id="IPR014710">
    <property type="entry name" value="RmlC-like_jellyroll"/>
</dbReference>
<comment type="catalytic activity">
    <reaction evidence="1">
        <text>dTDP-4-dehydro-6-deoxy-alpha-D-glucose = dTDP-4-dehydro-beta-L-rhamnose</text>
        <dbReference type="Rhea" id="RHEA:16969"/>
        <dbReference type="ChEBI" id="CHEBI:57649"/>
        <dbReference type="ChEBI" id="CHEBI:62830"/>
        <dbReference type="EC" id="5.1.3.13"/>
    </reaction>
</comment>
<dbReference type="Proteomes" id="UP000245379">
    <property type="component" value="Unassembled WGS sequence"/>
</dbReference>